<dbReference type="EMBL" id="GDHC01004357">
    <property type="protein sequence ID" value="JAQ14272.1"/>
    <property type="molecule type" value="Transcribed_RNA"/>
</dbReference>
<accession>A0A146M5I0</accession>
<proteinExistence type="predicted"/>
<keyword evidence="2" id="KW-0808">Transferase</keyword>
<dbReference type="GO" id="GO:0003964">
    <property type="term" value="F:RNA-directed DNA polymerase activity"/>
    <property type="evidence" value="ECO:0007669"/>
    <property type="project" value="UniProtKB-KW"/>
</dbReference>
<dbReference type="PROSITE" id="PS50878">
    <property type="entry name" value="RT_POL"/>
    <property type="match status" value="1"/>
</dbReference>
<name>A0A146M5I0_LYGHE</name>
<dbReference type="SUPFAM" id="SSF56672">
    <property type="entry name" value="DNA/RNA polymerases"/>
    <property type="match status" value="1"/>
</dbReference>
<protein>
    <submittedName>
        <fullName evidence="2">Putative RNA-directed DNA polymerase from transposon BS</fullName>
    </submittedName>
</protein>
<feature type="domain" description="Reverse transcriptase" evidence="1">
    <location>
        <begin position="95"/>
        <end position="290"/>
    </location>
</feature>
<feature type="non-terminal residue" evidence="2">
    <location>
        <position position="290"/>
    </location>
</feature>
<evidence type="ECO:0000259" key="1">
    <source>
        <dbReference type="PROSITE" id="PS50878"/>
    </source>
</evidence>
<gene>
    <name evidence="2" type="primary">RTase_46</name>
    <name evidence="2" type="ORF">g.35184</name>
</gene>
<organism evidence="2">
    <name type="scientific">Lygus hesperus</name>
    <name type="common">Western plant bug</name>
    <dbReference type="NCBI Taxonomy" id="30085"/>
    <lineage>
        <taxon>Eukaryota</taxon>
        <taxon>Metazoa</taxon>
        <taxon>Ecdysozoa</taxon>
        <taxon>Arthropoda</taxon>
        <taxon>Hexapoda</taxon>
        <taxon>Insecta</taxon>
        <taxon>Pterygota</taxon>
        <taxon>Neoptera</taxon>
        <taxon>Paraneoptera</taxon>
        <taxon>Hemiptera</taxon>
        <taxon>Heteroptera</taxon>
        <taxon>Panheteroptera</taxon>
        <taxon>Cimicomorpha</taxon>
        <taxon>Miridae</taxon>
        <taxon>Mirini</taxon>
        <taxon>Lygus</taxon>
    </lineage>
</organism>
<dbReference type="PANTHER" id="PTHR19446">
    <property type="entry name" value="REVERSE TRANSCRIPTASES"/>
    <property type="match status" value="1"/>
</dbReference>
<sequence length="290" mass="32827">ENEKLVANHFNTYYCQMANNLRGAAADTGRETLNPEAVAWEHSAMTWREVSEQEIVTIIKNLPNKKSKGLDGWSTDEIKALGEIIAYPLSVLINASISQGYFPDALKTSVIVPIWKSGARKEVKNYRPISLLSVFSKIFELCMKSQLLNYLHCKSFFSDHQYGFLKGKSTDLATYDQVTYISEGLENRMKVGGLYLDLAKAFDMVDPERLLDKLMKIGVRDGILKWLRSFLIGRRQRVKIGEKLSDEEMVQQGTPQGSTLSPILFLIYVNHLTNVRIRGTIYSFADDTAV</sequence>
<dbReference type="InterPro" id="IPR000477">
    <property type="entry name" value="RT_dom"/>
</dbReference>
<keyword evidence="2" id="KW-0548">Nucleotidyltransferase</keyword>
<keyword evidence="2" id="KW-0695">RNA-directed DNA polymerase</keyword>
<feature type="non-terminal residue" evidence="2">
    <location>
        <position position="1"/>
    </location>
</feature>
<dbReference type="CDD" id="cd01650">
    <property type="entry name" value="RT_nLTR_like"/>
    <property type="match status" value="1"/>
</dbReference>
<dbReference type="AlphaFoldDB" id="A0A146M5I0"/>
<reference evidence="2" key="1">
    <citation type="journal article" date="2016" name="Gigascience">
        <title>De novo construction of an expanded transcriptome assembly for the western tarnished plant bug, Lygus hesperus.</title>
        <authorList>
            <person name="Tassone E.E."/>
            <person name="Geib S.M."/>
            <person name="Hall B."/>
            <person name="Fabrick J.A."/>
            <person name="Brent C.S."/>
            <person name="Hull J.J."/>
        </authorList>
    </citation>
    <scope>NUCLEOTIDE SEQUENCE</scope>
</reference>
<evidence type="ECO:0000313" key="2">
    <source>
        <dbReference type="EMBL" id="JAQ14272.1"/>
    </source>
</evidence>
<dbReference type="Pfam" id="PF00078">
    <property type="entry name" value="RVT_1"/>
    <property type="match status" value="1"/>
</dbReference>
<dbReference type="InterPro" id="IPR043502">
    <property type="entry name" value="DNA/RNA_pol_sf"/>
</dbReference>